<feature type="domain" description="MCM C-terminal AAA(+) ATPase" evidence="5">
    <location>
        <begin position="267"/>
        <end position="498"/>
    </location>
</feature>
<dbReference type="AlphaFoldDB" id="A0A4D9DH93"/>
<accession>A0A4D9DH93</accession>
<evidence type="ECO:0000259" key="5">
    <source>
        <dbReference type="PROSITE" id="PS50051"/>
    </source>
</evidence>
<dbReference type="Pfam" id="PF17855">
    <property type="entry name" value="MCM_lid"/>
    <property type="match status" value="1"/>
</dbReference>
<dbReference type="GO" id="GO:0003697">
    <property type="term" value="F:single-stranded DNA binding"/>
    <property type="evidence" value="ECO:0007669"/>
    <property type="project" value="TreeGrafter"/>
</dbReference>
<dbReference type="SMART" id="SM00350">
    <property type="entry name" value="MCM"/>
    <property type="match status" value="1"/>
</dbReference>
<dbReference type="InterPro" id="IPR033762">
    <property type="entry name" value="MCM_OB"/>
</dbReference>
<dbReference type="InterPro" id="IPR041562">
    <property type="entry name" value="MCM_lid"/>
</dbReference>
<proteinExistence type="inferred from homology"/>
<dbReference type="EMBL" id="SDOX01000002">
    <property type="protein sequence ID" value="TFJ88189.1"/>
    <property type="molecule type" value="Genomic_DNA"/>
</dbReference>
<protein>
    <recommendedName>
        <fullName evidence="5">MCM C-terminal AAA(+) ATPase domain-containing protein</fullName>
    </recommendedName>
</protein>
<dbReference type="InterPro" id="IPR031327">
    <property type="entry name" value="MCM"/>
</dbReference>
<dbReference type="SUPFAM" id="SSF50249">
    <property type="entry name" value="Nucleic acid-binding proteins"/>
    <property type="match status" value="1"/>
</dbReference>
<evidence type="ECO:0000256" key="4">
    <source>
        <dbReference type="RuleBase" id="RU004070"/>
    </source>
</evidence>
<dbReference type="PANTHER" id="PTHR11630">
    <property type="entry name" value="DNA REPLICATION LICENSING FACTOR MCM FAMILY MEMBER"/>
    <property type="match status" value="1"/>
</dbReference>
<dbReference type="GO" id="GO:0005634">
    <property type="term" value="C:nucleus"/>
    <property type="evidence" value="ECO:0007669"/>
    <property type="project" value="UniProtKB-SubCell"/>
</dbReference>
<dbReference type="InterPro" id="IPR003593">
    <property type="entry name" value="AAA+_ATPase"/>
</dbReference>
<dbReference type="GO" id="GO:0017116">
    <property type="term" value="F:single-stranded DNA helicase activity"/>
    <property type="evidence" value="ECO:0007669"/>
    <property type="project" value="TreeGrafter"/>
</dbReference>
<dbReference type="PANTHER" id="PTHR11630:SF48">
    <property type="entry name" value="DNA HELICASE MCM9"/>
    <property type="match status" value="1"/>
</dbReference>
<comment type="similarity">
    <text evidence="4">Belongs to the MCM family.</text>
</comment>
<dbReference type="GO" id="GO:0016787">
    <property type="term" value="F:hydrolase activity"/>
    <property type="evidence" value="ECO:0007669"/>
    <property type="project" value="UniProtKB-KW"/>
</dbReference>
<dbReference type="PROSITE" id="PS50051">
    <property type="entry name" value="MCM_2"/>
    <property type="match status" value="1"/>
</dbReference>
<dbReference type="GO" id="GO:0042555">
    <property type="term" value="C:MCM complex"/>
    <property type="evidence" value="ECO:0007669"/>
    <property type="project" value="TreeGrafter"/>
</dbReference>
<evidence type="ECO:0000313" key="6">
    <source>
        <dbReference type="EMBL" id="TFJ88189.1"/>
    </source>
</evidence>
<reference evidence="6 7" key="1">
    <citation type="submission" date="2019-01" db="EMBL/GenBank/DDBJ databases">
        <title>Nuclear Genome Assembly of the Microalgal Biofuel strain Nannochloropsis salina CCMP1776.</title>
        <authorList>
            <person name="Hovde B."/>
        </authorList>
    </citation>
    <scope>NUCLEOTIDE SEQUENCE [LARGE SCALE GENOMIC DNA]</scope>
    <source>
        <strain evidence="6 7">CCMP1776</strain>
    </source>
</reference>
<dbReference type="GO" id="GO:0005524">
    <property type="term" value="F:ATP binding"/>
    <property type="evidence" value="ECO:0007669"/>
    <property type="project" value="UniProtKB-KW"/>
</dbReference>
<keyword evidence="2 4" id="KW-0067">ATP-binding</keyword>
<keyword evidence="7" id="KW-1185">Reference proteome</keyword>
<dbReference type="Pfam" id="PF00493">
    <property type="entry name" value="MCM"/>
    <property type="match status" value="1"/>
</dbReference>
<dbReference type="Gene3D" id="2.40.50.140">
    <property type="entry name" value="Nucleic acid-binding proteins"/>
    <property type="match status" value="1"/>
</dbReference>
<dbReference type="InterPro" id="IPR001208">
    <property type="entry name" value="MCM_dom"/>
</dbReference>
<dbReference type="SMART" id="SM00382">
    <property type="entry name" value="AAA"/>
    <property type="match status" value="1"/>
</dbReference>
<dbReference type="Pfam" id="PF17207">
    <property type="entry name" value="MCM_OB"/>
    <property type="match status" value="1"/>
</dbReference>
<sequence length="681" mass="76388">MVGYLLMYNPMVLLPIFEEAVLRVQMTLLKTLEAKDRVDQPDNATQQLRSHRSVKGHVHVRIFHIPPIPELYKSSLSDIRAHDVGRLIQVIGTVVRLGAVKMLNASREFTCRNGKCRHRFRVYADFEQGYVMQAPQACPRECRSSEFEEAPEADECTDYQEIKIQEQIQNLRFGSIPRSILVALEDDLVDTCRPGDDVVISGCLMRRWRPVCKDRRCEVEVVLRANSVRLISKPNLFQGRLVMREESRQSFMRFWAHYYDIREPHVARNIIVRSVCPQIYGMLVVKLAILLTIIGGVEMDTKHCSTSASDGNTSDREKAAGEDKFRVRSHPHLLLVGDPGTGKSQFLRFASRLVPRSVLTTGIGTTNAGLTCSAVRDGNEWVLEAGALVLADRGLCCIDEFSSIREHDRTAIHEAMEQQTLSIAKAGLVCKLNARASVIAVTNPKVNLGSDDGGTEVGMTDLTVTTAINAPLLSRFDLVLLLTDKCGEEWDEAVSTFVLNGSISQKCEHERANRTASAIENLSTSANPQSSSHGTAFESPTVPFWTLQQLQNYVAFVKSTFNPELSQEAMTVLECYYQMQRTSDNRNVALTTVRLLESLIRLSEAHARLMCRDSVTLQDAVVAVFCVECCRKSIPSLGAYRDYHYDTKDPERDYEDMQSVVLRSLGLRMPTVKVGANRLHE</sequence>
<evidence type="ECO:0000256" key="3">
    <source>
        <dbReference type="ARBA" id="ARBA00023125"/>
    </source>
</evidence>
<dbReference type="OrthoDB" id="271325at2759"/>
<dbReference type="PRINTS" id="PR01657">
    <property type="entry name" value="MCMFAMILY"/>
</dbReference>
<dbReference type="GO" id="GO:0000724">
    <property type="term" value="P:double-strand break repair via homologous recombination"/>
    <property type="evidence" value="ECO:0007669"/>
    <property type="project" value="TreeGrafter"/>
</dbReference>
<organism evidence="6 7">
    <name type="scientific">Nannochloropsis salina CCMP1776</name>
    <dbReference type="NCBI Taxonomy" id="1027361"/>
    <lineage>
        <taxon>Eukaryota</taxon>
        <taxon>Sar</taxon>
        <taxon>Stramenopiles</taxon>
        <taxon>Ochrophyta</taxon>
        <taxon>Eustigmatophyceae</taxon>
        <taxon>Eustigmatales</taxon>
        <taxon>Monodopsidaceae</taxon>
        <taxon>Microchloropsis</taxon>
        <taxon>Microchloropsis salina</taxon>
    </lineage>
</organism>
<dbReference type="InterPro" id="IPR027417">
    <property type="entry name" value="P-loop_NTPase"/>
</dbReference>
<dbReference type="SUPFAM" id="SSF52540">
    <property type="entry name" value="P-loop containing nucleoside triphosphate hydrolases"/>
    <property type="match status" value="1"/>
</dbReference>
<gene>
    <name evidence="6" type="ORF">NSK_000541</name>
</gene>
<name>A0A4D9DH93_9STRA</name>
<dbReference type="Gene3D" id="2.20.28.10">
    <property type="match status" value="1"/>
</dbReference>
<evidence type="ECO:0000313" key="7">
    <source>
        <dbReference type="Proteomes" id="UP000355283"/>
    </source>
</evidence>
<keyword evidence="1 4" id="KW-0547">Nucleotide-binding</keyword>
<dbReference type="Proteomes" id="UP000355283">
    <property type="component" value="Unassembled WGS sequence"/>
</dbReference>
<keyword evidence="3 4" id="KW-0238">DNA-binding</keyword>
<evidence type="ECO:0000256" key="2">
    <source>
        <dbReference type="ARBA" id="ARBA00022840"/>
    </source>
</evidence>
<dbReference type="InterPro" id="IPR012340">
    <property type="entry name" value="NA-bd_OB-fold"/>
</dbReference>
<comment type="caution">
    <text evidence="6">The sequence shown here is derived from an EMBL/GenBank/DDBJ whole genome shotgun (WGS) entry which is preliminary data.</text>
</comment>
<dbReference type="Gene3D" id="3.40.50.300">
    <property type="entry name" value="P-loop containing nucleotide triphosphate hydrolases"/>
    <property type="match status" value="1"/>
</dbReference>
<evidence type="ECO:0000256" key="1">
    <source>
        <dbReference type="ARBA" id="ARBA00022741"/>
    </source>
</evidence>